<evidence type="ECO:0000256" key="3">
    <source>
        <dbReference type="ARBA" id="ARBA00022989"/>
    </source>
</evidence>
<proteinExistence type="predicted"/>
<feature type="transmembrane region" description="Helical" evidence="5">
    <location>
        <begin position="163"/>
        <end position="182"/>
    </location>
</feature>
<dbReference type="Pfam" id="PF00822">
    <property type="entry name" value="PMP22_Claudin"/>
    <property type="match status" value="1"/>
</dbReference>
<dbReference type="Proteomes" id="UP001164746">
    <property type="component" value="Chromosome 3"/>
</dbReference>
<evidence type="ECO:0000313" key="6">
    <source>
        <dbReference type="EMBL" id="WAQ99070.1"/>
    </source>
</evidence>
<evidence type="ECO:0000256" key="1">
    <source>
        <dbReference type="ARBA" id="ARBA00004141"/>
    </source>
</evidence>
<accession>A0ABY7DRV0</accession>
<dbReference type="Gene3D" id="1.20.140.150">
    <property type="match status" value="1"/>
</dbReference>
<name>A0ABY7DRV0_MYAAR</name>
<evidence type="ECO:0000313" key="7">
    <source>
        <dbReference type="Proteomes" id="UP001164746"/>
    </source>
</evidence>
<keyword evidence="7" id="KW-1185">Reference proteome</keyword>
<feature type="transmembrane region" description="Helical" evidence="5">
    <location>
        <begin position="30"/>
        <end position="51"/>
    </location>
</feature>
<keyword evidence="4 5" id="KW-0472">Membrane</keyword>
<dbReference type="PANTHER" id="PTHR21284:SF12">
    <property type="entry name" value="EG:80H7.2 PROTEIN"/>
    <property type="match status" value="1"/>
</dbReference>
<evidence type="ECO:0000256" key="5">
    <source>
        <dbReference type="SAM" id="Phobius"/>
    </source>
</evidence>
<reference evidence="6" key="1">
    <citation type="submission" date="2022-11" db="EMBL/GenBank/DDBJ databases">
        <title>Centuries of genome instability and evolution in soft-shell clam transmissible cancer (bioRxiv).</title>
        <authorList>
            <person name="Hart S.F.M."/>
            <person name="Yonemitsu M.A."/>
            <person name="Giersch R.M."/>
            <person name="Beal B.F."/>
            <person name="Arriagada G."/>
            <person name="Davis B.W."/>
            <person name="Ostrander E.A."/>
            <person name="Goff S.P."/>
            <person name="Metzger M.J."/>
        </authorList>
    </citation>
    <scope>NUCLEOTIDE SEQUENCE</scope>
    <source>
        <strain evidence="6">MELC-2E11</strain>
        <tissue evidence="6">Siphon/mantle</tissue>
    </source>
</reference>
<keyword evidence="3 5" id="KW-1133">Transmembrane helix</keyword>
<dbReference type="PANTHER" id="PTHR21284">
    <property type="entry name" value="EG:80H7.2 PROTEIN"/>
    <property type="match status" value="1"/>
</dbReference>
<organism evidence="6 7">
    <name type="scientific">Mya arenaria</name>
    <name type="common">Soft-shell clam</name>
    <dbReference type="NCBI Taxonomy" id="6604"/>
    <lineage>
        <taxon>Eukaryota</taxon>
        <taxon>Metazoa</taxon>
        <taxon>Spiralia</taxon>
        <taxon>Lophotrochozoa</taxon>
        <taxon>Mollusca</taxon>
        <taxon>Bivalvia</taxon>
        <taxon>Autobranchia</taxon>
        <taxon>Heteroconchia</taxon>
        <taxon>Euheterodonta</taxon>
        <taxon>Imparidentia</taxon>
        <taxon>Neoheterodontei</taxon>
        <taxon>Myida</taxon>
        <taxon>Myoidea</taxon>
        <taxon>Myidae</taxon>
        <taxon>Mya</taxon>
    </lineage>
</organism>
<evidence type="ECO:0000256" key="2">
    <source>
        <dbReference type="ARBA" id="ARBA00022692"/>
    </source>
</evidence>
<keyword evidence="2 5" id="KW-0812">Transmembrane</keyword>
<comment type="subcellular location">
    <subcellularLocation>
        <location evidence="1">Membrane</location>
        <topology evidence="1">Multi-pass membrane protein</topology>
    </subcellularLocation>
</comment>
<dbReference type="InterPro" id="IPR004031">
    <property type="entry name" value="PMP22/EMP/MP20/Claudin"/>
</dbReference>
<gene>
    <name evidence="6" type="ORF">MAR_023443</name>
</gene>
<protein>
    <submittedName>
        <fullName evidence="6">Uncharacterized protein</fullName>
    </submittedName>
</protein>
<feature type="transmembrane region" description="Helical" evidence="5">
    <location>
        <begin position="102"/>
        <end position="124"/>
    </location>
</feature>
<dbReference type="EMBL" id="CP111014">
    <property type="protein sequence ID" value="WAQ99070.1"/>
    <property type="molecule type" value="Genomic_DNA"/>
</dbReference>
<evidence type="ECO:0000256" key="4">
    <source>
        <dbReference type="ARBA" id="ARBA00023136"/>
    </source>
</evidence>
<feature type="transmembrane region" description="Helical" evidence="5">
    <location>
        <begin position="136"/>
        <end position="157"/>
    </location>
</feature>
<sequence length="204" mass="22950">MIYSYMLTLDRRIREEILKMALKMLSQSSAVLKIGVLFVIISFILCSVSFATPSWKYDSPSFHYGLWQYCVESDEDLLTYCIPHEYYSNFYTVTGWVRGVQALAAAGYILLVVGVVMSLALLCCTSSRRVASSNPWILLFAGVCYEAAIIIFVWKNSFHNIGYSWYVGGIGCNLALVAAILTHCDNRQMVERAAEFSIPPPVLH</sequence>